<dbReference type="SUPFAM" id="SSF46689">
    <property type="entry name" value="Homeodomain-like"/>
    <property type="match status" value="1"/>
</dbReference>
<keyword evidence="7" id="KW-1185">Reference proteome</keyword>
<evidence type="ECO:0000256" key="1">
    <source>
        <dbReference type="ARBA" id="ARBA00004123"/>
    </source>
</evidence>
<dbReference type="GO" id="GO:0005634">
    <property type="term" value="C:nucleus"/>
    <property type="evidence" value="ECO:0007669"/>
    <property type="project" value="UniProtKB-SubCell"/>
</dbReference>
<dbReference type="EMBL" id="JAPFFK010000016">
    <property type="protein sequence ID" value="KAJ6706127.1"/>
    <property type="molecule type" value="Genomic_DNA"/>
</dbReference>
<organism evidence="6 7">
    <name type="scientific">Salix purpurea</name>
    <name type="common">Purple osier willow</name>
    <dbReference type="NCBI Taxonomy" id="77065"/>
    <lineage>
        <taxon>Eukaryota</taxon>
        <taxon>Viridiplantae</taxon>
        <taxon>Streptophyta</taxon>
        <taxon>Embryophyta</taxon>
        <taxon>Tracheophyta</taxon>
        <taxon>Spermatophyta</taxon>
        <taxon>Magnoliopsida</taxon>
        <taxon>eudicotyledons</taxon>
        <taxon>Gunneridae</taxon>
        <taxon>Pentapetalae</taxon>
        <taxon>rosids</taxon>
        <taxon>fabids</taxon>
        <taxon>Malpighiales</taxon>
        <taxon>Salicaceae</taxon>
        <taxon>Saliceae</taxon>
        <taxon>Salix</taxon>
    </lineage>
</organism>
<dbReference type="InterPro" id="IPR009057">
    <property type="entry name" value="Homeodomain-like_sf"/>
</dbReference>
<sequence length="180" mass="19853">MAPTNAVTDASPKKVMSRGAWTAEEDSKLARCVEVHGAKRWKTVALKSGQSRSVPVSPHKQLASSPFHFSNYVHFARVSSRYVASAIAVIILGLLKSLLFSYILQKITNQTGKEKMADQPSTPLAIDEVESSREARNLETGNFDVNEFLDFSAEGSEWVDKSLQLDGIQWIIDGEEVSIL</sequence>
<reference evidence="6" key="2">
    <citation type="journal article" date="2023" name="Int. J. Mol. Sci.">
        <title>De Novo Assembly and Annotation of 11 Diverse Shrub Willow (Salix) Genomes Reveals Novel Gene Organization in Sex-Linked Regions.</title>
        <authorList>
            <person name="Hyden B."/>
            <person name="Feng K."/>
            <person name="Yates T.B."/>
            <person name="Jawdy S."/>
            <person name="Cereghino C."/>
            <person name="Smart L.B."/>
            <person name="Muchero W."/>
        </authorList>
    </citation>
    <scope>NUCLEOTIDE SEQUENCE</scope>
    <source>
        <tissue evidence="6">Shoot tip</tissue>
    </source>
</reference>
<evidence type="ECO:0000259" key="5">
    <source>
        <dbReference type="PROSITE" id="PS51294"/>
    </source>
</evidence>
<gene>
    <name evidence="6" type="ORF">OIU79_010720</name>
</gene>
<accession>A0A9Q0T9P1</accession>
<evidence type="ECO:0000259" key="4">
    <source>
        <dbReference type="PROSITE" id="PS50090"/>
    </source>
</evidence>
<dbReference type="OrthoDB" id="2143914at2759"/>
<reference evidence="6" key="1">
    <citation type="submission" date="2022-11" db="EMBL/GenBank/DDBJ databases">
        <authorList>
            <person name="Hyden B.L."/>
            <person name="Feng K."/>
            <person name="Yates T."/>
            <person name="Jawdy S."/>
            <person name="Smart L.B."/>
            <person name="Muchero W."/>
        </authorList>
    </citation>
    <scope>NUCLEOTIDE SEQUENCE</scope>
    <source>
        <tissue evidence="6">Shoot tip</tissue>
    </source>
</reference>
<comment type="subcellular location">
    <subcellularLocation>
        <location evidence="1">Nucleus</location>
    </subcellularLocation>
</comment>
<dbReference type="PROSITE" id="PS51294">
    <property type="entry name" value="HTH_MYB"/>
    <property type="match status" value="1"/>
</dbReference>
<dbReference type="PROSITE" id="PS50090">
    <property type="entry name" value="MYB_LIKE"/>
    <property type="match status" value="1"/>
</dbReference>
<evidence type="ECO:0000313" key="6">
    <source>
        <dbReference type="EMBL" id="KAJ6706127.1"/>
    </source>
</evidence>
<feature type="domain" description="HTH myb-type" evidence="5">
    <location>
        <begin position="13"/>
        <end position="49"/>
    </location>
</feature>
<dbReference type="CDD" id="cd00167">
    <property type="entry name" value="SANT"/>
    <property type="match status" value="1"/>
</dbReference>
<dbReference type="SMART" id="SM00717">
    <property type="entry name" value="SANT"/>
    <property type="match status" value="1"/>
</dbReference>
<dbReference type="InterPro" id="IPR001005">
    <property type="entry name" value="SANT/Myb"/>
</dbReference>
<evidence type="ECO:0000256" key="2">
    <source>
        <dbReference type="ARBA" id="ARBA00023242"/>
    </source>
</evidence>
<protein>
    <submittedName>
        <fullName evidence="6">TRANSCRIPTION FACTOR MYB114-LIKE</fullName>
    </submittedName>
</protein>
<dbReference type="InterPro" id="IPR017930">
    <property type="entry name" value="Myb_dom"/>
</dbReference>
<dbReference type="Proteomes" id="UP001151532">
    <property type="component" value="Chromosome 3"/>
</dbReference>
<comment type="caution">
    <text evidence="6">The sequence shown here is derived from an EMBL/GenBank/DDBJ whole genome shotgun (WGS) entry which is preliminary data.</text>
</comment>
<dbReference type="Pfam" id="PF00249">
    <property type="entry name" value="Myb_DNA-binding"/>
    <property type="match status" value="1"/>
</dbReference>
<feature type="domain" description="Myb-like" evidence="4">
    <location>
        <begin position="13"/>
        <end position="53"/>
    </location>
</feature>
<keyword evidence="2" id="KW-0539">Nucleus</keyword>
<evidence type="ECO:0000256" key="3">
    <source>
        <dbReference type="SAM" id="Phobius"/>
    </source>
</evidence>
<keyword evidence="3" id="KW-0472">Membrane</keyword>
<keyword evidence="3" id="KW-0812">Transmembrane</keyword>
<dbReference type="Gene3D" id="1.10.10.60">
    <property type="entry name" value="Homeodomain-like"/>
    <property type="match status" value="1"/>
</dbReference>
<name>A0A9Q0T9P1_SALPP</name>
<feature type="transmembrane region" description="Helical" evidence="3">
    <location>
        <begin position="82"/>
        <end position="104"/>
    </location>
</feature>
<keyword evidence="3" id="KW-1133">Transmembrane helix</keyword>
<proteinExistence type="predicted"/>
<evidence type="ECO:0000313" key="7">
    <source>
        <dbReference type="Proteomes" id="UP001151532"/>
    </source>
</evidence>
<dbReference type="AlphaFoldDB" id="A0A9Q0T9P1"/>